<dbReference type="InterPro" id="IPR050213">
    <property type="entry name" value="GST_superfamily"/>
</dbReference>
<dbReference type="SUPFAM" id="SSF47616">
    <property type="entry name" value="GST C-terminal domain-like"/>
    <property type="match status" value="1"/>
</dbReference>
<dbReference type="Gene3D" id="1.20.1050.10">
    <property type="match status" value="1"/>
</dbReference>
<comment type="caution">
    <text evidence="2">The sequence shown here is derived from an EMBL/GenBank/DDBJ whole genome shotgun (WGS) entry which is preliminary data.</text>
</comment>
<accession>A0A9W8CK40</accession>
<dbReference type="InterPro" id="IPR036282">
    <property type="entry name" value="Glutathione-S-Trfase_C_sf"/>
</dbReference>
<protein>
    <recommendedName>
        <fullName evidence="1">GST N-terminal domain-containing protein</fullName>
    </recommendedName>
</protein>
<dbReference type="InterPro" id="IPR036249">
    <property type="entry name" value="Thioredoxin-like_sf"/>
</dbReference>
<dbReference type="GO" id="GO:0006749">
    <property type="term" value="P:glutathione metabolic process"/>
    <property type="evidence" value="ECO:0007669"/>
    <property type="project" value="TreeGrafter"/>
</dbReference>
<dbReference type="Pfam" id="PF14497">
    <property type="entry name" value="GST_C_3"/>
    <property type="match status" value="1"/>
</dbReference>
<gene>
    <name evidence="2" type="ORF">LPJ64_002882</name>
</gene>
<name>A0A9W8CK40_9FUNG</name>
<organism evidence="2 3">
    <name type="scientific">Coemansia asiatica</name>
    <dbReference type="NCBI Taxonomy" id="1052880"/>
    <lineage>
        <taxon>Eukaryota</taxon>
        <taxon>Fungi</taxon>
        <taxon>Fungi incertae sedis</taxon>
        <taxon>Zoopagomycota</taxon>
        <taxon>Kickxellomycotina</taxon>
        <taxon>Kickxellomycetes</taxon>
        <taxon>Kickxellales</taxon>
        <taxon>Kickxellaceae</taxon>
        <taxon>Coemansia</taxon>
    </lineage>
</organism>
<evidence type="ECO:0000313" key="2">
    <source>
        <dbReference type="EMBL" id="KAJ1645542.1"/>
    </source>
</evidence>
<dbReference type="PROSITE" id="PS50404">
    <property type="entry name" value="GST_NTER"/>
    <property type="match status" value="1"/>
</dbReference>
<feature type="domain" description="GST N-terminal" evidence="1">
    <location>
        <begin position="2"/>
        <end position="81"/>
    </location>
</feature>
<dbReference type="InterPro" id="IPR004046">
    <property type="entry name" value="GST_C"/>
</dbReference>
<evidence type="ECO:0000259" key="1">
    <source>
        <dbReference type="PROSITE" id="PS50404"/>
    </source>
</evidence>
<dbReference type="Proteomes" id="UP001145021">
    <property type="component" value="Unassembled WGS sequence"/>
</dbReference>
<dbReference type="GO" id="GO:0004364">
    <property type="term" value="F:glutathione transferase activity"/>
    <property type="evidence" value="ECO:0007669"/>
    <property type="project" value="TreeGrafter"/>
</dbReference>
<dbReference type="SUPFAM" id="SSF52833">
    <property type="entry name" value="Thioredoxin-like"/>
    <property type="match status" value="1"/>
</dbReference>
<dbReference type="AlphaFoldDB" id="A0A9W8CK40"/>
<dbReference type="EMBL" id="JANBOH010000100">
    <property type="protein sequence ID" value="KAJ1645542.1"/>
    <property type="molecule type" value="Genomic_DNA"/>
</dbReference>
<sequence length="210" mass="24090">MSSFILRYFDLQARAEIIKAILTYAGANWKLESPAWPEKQEEQPIGQLPVLIETKEDGTQFVLSDSLAIENYLLRKFSMHAEESYVQVAREIQLRNQLMDCCQQSSYFRFGESEETRQNAKCNLISLTRMTIAYHEEILKENGSTGFYFDSKIGYADMALYSLYHALLTVDGLKETVLELFSNESAPLINKVLRNVESEPKLAEFVATFN</sequence>
<evidence type="ECO:0000313" key="3">
    <source>
        <dbReference type="Proteomes" id="UP001145021"/>
    </source>
</evidence>
<dbReference type="Gene3D" id="3.40.30.10">
    <property type="entry name" value="Glutaredoxin"/>
    <property type="match status" value="1"/>
</dbReference>
<dbReference type="InterPro" id="IPR004045">
    <property type="entry name" value="Glutathione_S-Trfase_N"/>
</dbReference>
<dbReference type="PANTHER" id="PTHR11571">
    <property type="entry name" value="GLUTATHIONE S-TRANSFERASE"/>
    <property type="match status" value="1"/>
</dbReference>
<proteinExistence type="predicted"/>
<keyword evidence="3" id="KW-1185">Reference proteome</keyword>
<reference evidence="2" key="1">
    <citation type="submission" date="2022-07" db="EMBL/GenBank/DDBJ databases">
        <title>Phylogenomic reconstructions and comparative analyses of Kickxellomycotina fungi.</title>
        <authorList>
            <person name="Reynolds N.K."/>
            <person name="Stajich J.E."/>
            <person name="Barry K."/>
            <person name="Grigoriev I.V."/>
            <person name="Crous P."/>
            <person name="Smith M.E."/>
        </authorList>
    </citation>
    <scope>NUCLEOTIDE SEQUENCE</scope>
    <source>
        <strain evidence="2">NBRC 105413</strain>
    </source>
</reference>